<gene>
    <name evidence="1" type="ORF">GCM10022287_21650</name>
</gene>
<accession>A0ABP8A1W9</accession>
<evidence type="ECO:0000313" key="2">
    <source>
        <dbReference type="Proteomes" id="UP001501079"/>
    </source>
</evidence>
<dbReference type="EMBL" id="BAABBW010000003">
    <property type="protein sequence ID" value="GAA4175673.1"/>
    <property type="molecule type" value="Genomic_DNA"/>
</dbReference>
<dbReference type="RefSeq" id="WP_344754238.1">
    <property type="nucleotide sequence ID" value="NZ_BAABBW010000003.1"/>
</dbReference>
<organism evidence="1 2">
    <name type="scientific">Gryllotalpicola koreensis</name>
    <dbReference type="NCBI Taxonomy" id="993086"/>
    <lineage>
        <taxon>Bacteria</taxon>
        <taxon>Bacillati</taxon>
        <taxon>Actinomycetota</taxon>
        <taxon>Actinomycetes</taxon>
        <taxon>Micrococcales</taxon>
        <taxon>Microbacteriaceae</taxon>
        <taxon>Gryllotalpicola</taxon>
    </lineage>
</organism>
<keyword evidence="2" id="KW-1185">Reference proteome</keyword>
<proteinExistence type="predicted"/>
<sequence length="81" mass="9341">MHGFLIEYHRPTGDWRLTDYPGADGPRAALERRLELDADRTDTDWEYVTLNAASLATVKRTHSRYFMGRELDSNCPQNVTV</sequence>
<reference evidence="2" key="1">
    <citation type="journal article" date="2019" name="Int. J. Syst. Evol. Microbiol.">
        <title>The Global Catalogue of Microorganisms (GCM) 10K type strain sequencing project: providing services to taxonomists for standard genome sequencing and annotation.</title>
        <authorList>
            <consortium name="The Broad Institute Genomics Platform"/>
            <consortium name="The Broad Institute Genome Sequencing Center for Infectious Disease"/>
            <person name="Wu L."/>
            <person name="Ma J."/>
        </authorList>
    </citation>
    <scope>NUCLEOTIDE SEQUENCE [LARGE SCALE GENOMIC DNA]</scope>
    <source>
        <strain evidence="2">JCM 17591</strain>
    </source>
</reference>
<dbReference type="Proteomes" id="UP001501079">
    <property type="component" value="Unassembled WGS sequence"/>
</dbReference>
<protein>
    <recommendedName>
        <fullName evidence="3">DUF2188 domain-containing protein</fullName>
    </recommendedName>
</protein>
<evidence type="ECO:0008006" key="3">
    <source>
        <dbReference type="Google" id="ProtNLM"/>
    </source>
</evidence>
<name>A0ABP8A1W9_9MICO</name>
<evidence type="ECO:0000313" key="1">
    <source>
        <dbReference type="EMBL" id="GAA4175673.1"/>
    </source>
</evidence>
<comment type="caution">
    <text evidence="1">The sequence shown here is derived from an EMBL/GenBank/DDBJ whole genome shotgun (WGS) entry which is preliminary data.</text>
</comment>